<dbReference type="GO" id="GO:0046872">
    <property type="term" value="F:metal ion binding"/>
    <property type="evidence" value="ECO:0007669"/>
    <property type="project" value="UniProtKB-KW"/>
</dbReference>
<dbReference type="GO" id="GO:0070813">
    <property type="term" value="P:hydrogen sulfide metabolic process"/>
    <property type="evidence" value="ECO:0007669"/>
    <property type="project" value="TreeGrafter"/>
</dbReference>
<dbReference type="CDD" id="cd07724">
    <property type="entry name" value="POD-like_MBL-fold"/>
    <property type="match status" value="1"/>
</dbReference>
<accession>A0A128F9H3</accession>
<protein>
    <submittedName>
        <fullName evidence="3">Beta-lactamase hydrolase-like protein</fullName>
        <ecNumber evidence="3">3.-.-.-</ecNumber>
    </submittedName>
</protein>
<dbReference type="EC" id="3.-.-.-" evidence="3"/>
<dbReference type="EMBL" id="FIZX01000002">
    <property type="protein sequence ID" value="CZF82931.1"/>
    <property type="molecule type" value="Genomic_DNA"/>
</dbReference>
<gene>
    <name evidence="3" type="primary">blh</name>
    <name evidence="3" type="ORF">GCE9029_03529</name>
</gene>
<dbReference type="OrthoDB" id="9784009at2"/>
<keyword evidence="4" id="KW-1185">Reference proteome</keyword>
<dbReference type="Pfam" id="PF00753">
    <property type="entry name" value="Lactamase_B"/>
    <property type="match status" value="1"/>
</dbReference>
<dbReference type="AlphaFoldDB" id="A0A128F9H3"/>
<keyword evidence="3" id="KW-0378">Hydrolase</keyword>
<dbReference type="SUPFAM" id="SSF56281">
    <property type="entry name" value="Metallo-hydrolase/oxidoreductase"/>
    <property type="match status" value="1"/>
</dbReference>
<dbReference type="InterPro" id="IPR036866">
    <property type="entry name" value="RibonucZ/Hydroxyglut_hydro"/>
</dbReference>
<dbReference type="PANTHER" id="PTHR43084">
    <property type="entry name" value="PERSULFIDE DIOXYGENASE ETHE1"/>
    <property type="match status" value="1"/>
</dbReference>
<feature type="domain" description="Metallo-beta-lactamase" evidence="2">
    <location>
        <begin position="12"/>
        <end position="193"/>
    </location>
</feature>
<evidence type="ECO:0000256" key="1">
    <source>
        <dbReference type="ARBA" id="ARBA00022723"/>
    </source>
</evidence>
<dbReference type="PANTHER" id="PTHR43084:SF1">
    <property type="entry name" value="PERSULFIDE DIOXYGENASE ETHE1, MITOCHONDRIAL"/>
    <property type="match status" value="1"/>
</dbReference>
<evidence type="ECO:0000313" key="3">
    <source>
        <dbReference type="EMBL" id="CZF82931.1"/>
    </source>
</evidence>
<dbReference type="Gene3D" id="3.60.15.10">
    <property type="entry name" value="Ribonuclease Z/Hydroxyacylglutathione hydrolase-like"/>
    <property type="match status" value="1"/>
</dbReference>
<dbReference type="GO" id="GO:0016787">
    <property type="term" value="F:hydrolase activity"/>
    <property type="evidence" value="ECO:0007669"/>
    <property type="project" value="UniProtKB-KW"/>
</dbReference>
<organism evidence="3 4">
    <name type="scientific">Grimontia celer</name>
    <dbReference type="NCBI Taxonomy" id="1796497"/>
    <lineage>
        <taxon>Bacteria</taxon>
        <taxon>Pseudomonadati</taxon>
        <taxon>Pseudomonadota</taxon>
        <taxon>Gammaproteobacteria</taxon>
        <taxon>Vibrionales</taxon>
        <taxon>Vibrionaceae</taxon>
        <taxon>Grimontia</taxon>
    </lineage>
</organism>
<dbReference type="RefSeq" id="WP_062665183.1">
    <property type="nucleotide sequence ID" value="NZ_FIZX01000002.1"/>
</dbReference>
<reference evidence="4" key="1">
    <citation type="submission" date="2016-02" db="EMBL/GenBank/DDBJ databases">
        <authorList>
            <person name="Rodrigo-Torres Lidia"/>
            <person name="Arahal R.David."/>
        </authorList>
    </citation>
    <scope>NUCLEOTIDE SEQUENCE [LARGE SCALE GENOMIC DNA]</scope>
    <source>
        <strain evidence="4">CECT 9029</strain>
    </source>
</reference>
<sequence>MKVQPFFHTETGSLTYVVSDSGLALIIDPVLDYKDGDISHSHIDNILEYIRRKGLELRFVLDTHIHADHLSASHYVRESTGAKTVISQRIKDVFSQWKSKFGLSKLATFDFLVNGNSKLHFGSKIIEVIETPGHTPACVTYKIADNVFVGDTLFAPDKGTSRVDFPGGSAEELYRSVQKLYALPSTTNVYLCHDYPPMGASPTMCVKLDWQKRRNVMLRQSTTIDEYVFARNQRDGSLKAPKLLDIAVPFNLTFKLPKA</sequence>
<dbReference type="InterPro" id="IPR044528">
    <property type="entry name" value="POD-like_MBL-fold"/>
</dbReference>
<keyword evidence="1" id="KW-0479">Metal-binding</keyword>
<evidence type="ECO:0000259" key="2">
    <source>
        <dbReference type="SMART" id="SM00849"/>
    </source>
</evidence>
<dbReference type="STRING" id="1796497.GCE9029_03529"/>
<dbReference type="InterPro" id="IPR051682">
    <property type="entry name" value="Mito_Persulfide_Diox"/>
</dbReference>
<name>A0A128F9H3_9GAMM</name>
<evidence type="ECO:0000313" key="4">
    <source>
        <dbReference type="Proteomes" id="UP000071641"/>
    </source>
</evidence>
<proteinExistence type="predicted"/>
<dbReference type="GO" id="GO:0006749">
    <property type="term" value="P:glutathione metabolic process"/>
    <property type="evidence" value="ECO:0007669"/>
    <property type="project" value="InterPro"/>
</dbReference>
<dbReference type="Proteomes" id="UP000071641">
    <property type="component" value="Unassembled WGS sequence"/>
</dbReference>
<dbReference type="GO" id="GO:0050313">
    <property type="term" value="F:sulfur dioxygenase activity"/>
    <property type="evidence" value="ECO:0007669"/>
    <property type="project" value="InterPro"/>
</dbReference>
<dbReference type="InterPro" id="IPR001279">
    <property type="entry name" value="Metallo-B-lactamas"/>
</dbReference>
<dbReference type="SMART" id="SM00849">
    <property type="entry name" value="Lactamase_B"/>
    <property type="match status" value="1"/>
</dbReference>